<keyword evidence="1" id="KW-0732">Signal</keyword>
<evidence type="ECO:0000313" key="2">
    <source>
        <dbReference type="EMBL" id="QVJ02908.1"/>
    </source>
</evidence>
<dbReference type="InterPro" id="IPR058248">
    <property type="entry name" value="Lxx211020-like"/>
</dbReference>
<organism evidence="2 3">
    <name type="scientific">Nocardiopsis eucommiae</name>
    <dbReference type="NCBI Taxonomy" id="2831970"/>
    <lineage>
        <taxon>Bacteria</taxon>
        <taxon>Bacillati</taxon>
        <taxon>Actinomycetota</taxon>
        <taxon>Actinomycetes</taxon>
        <taxon>Streptosporangiales</taxon>
        <taxon>Nocardiopsidaceae</taxon>
        <taxon>Nocardiopsis</taxon>
    </lineage>
</organism>
<dbReference type="PROSITE" id="PS51257">
    <property type="entry name" value="PROKAR_LIPOPROTEIN"/>
    <property type="match status" value="1"/>
</dbReference>
<dbReference type="InterPro" id="IPR007410">
    <property type="entry name" value="LpqE-like"/>
</dbReference>
<accession>A0A975LCV0</accession>
<dbReference type="InterPro" id="IPR036182">
    <property type="entry name" value="PCuAC_sf"/>
</dbReference>
<name>A0A975LCV0_9ACTN</name>
<feature type="signal peptide" evidence="1">
    <location>
        <begin position="1"/>
        <end position="20"/>
    </location>
</feature>
<gene>
    <name evidence="2" type="ORF">KGD82_12365</name>
</gene>
<dbReference type="Pfam" id="PF04314">
    <property type="entry name" value="PCuAC"/>
    <property type="match status" value="1"/>
</dbReference>
<evidence type="ECO:0000313" key="3">
    <source>
        <dbReference type="Proteomes" id="UP000682416"/>
    </source>
</evidence>
<protein>
    <submittedName>
        <fullName evidence="2">Copper chaperone PCu(A)C</fullName>
    </submittedName>
</protein>
<keyword evidence="3" id="KW-1185">Reference proteome</keyword>
<reference evidence="2" key="1">
    <citation type="submission" date="2021-05" db="EMBL/GenBank/DDBJ databases">
        <authorList>
            <person name="Kaiqin L."/>
            <person name="Jian G."/>
        </authorList>
    </citation>
    <scope>NUCLEOTIDE SEQUENCE</scope>
    <source>
        <strain evidence="2">HDS5</strain>
    </source>
</reference>
<dbReference type="KEGG" id="nec:KGD82_12365"/>
<dbReference type="AlphaFoldDB" id="A0A975LCV0"/>
<proteinExistence type="predicted"/>
<dbReference type="EMBL" id="CP074402">
    <property type="protein sequence ID" value="QVJ02908.1"/>
    <property type="molecule type" value="Genomic_DNA"/>
</dbReference>
<dbReference type="Gene3D" id="2.60.40.1890">
    <property type="entry name" value="PCu(A)C copper chaperone"/>
    <property type="match status" value="1"/>
</dbReference>
<sequence length="174" mass="17722">MKTHTATLLALALLATGCSAGTSVREAAVETPERGGAEADAIIVEDAWIPEPANPEVGVVYLAITNTDASAADAVVEVRTDASPEAELCTTETTESGAAVMRTLDEIPVPAGGTTTFVDGGYHVMVNDIPEPLAVGDSVTVTLGFASGTEVALDVPVQEMTGPTPDEADHGAHH</sequence>
<dbReference type="PANTHER" id="PTHR36302:SF1">
    <property type="entry name" value="COPPER CHAPERONE PCU(A)C"/>
    <property type="match status" value="1"/>
</dbReference>
<evidence type="ECO:0000256" key="1">
    <source>
        <dbReference type="SAM" id="SignalP"/>
    </source>
</evidence>
<dbReference type="Proteomes" id="UP000682416">
    <property type="component" value="Chromosome"/>
</dbReference>
<feature type="chain" id="PRO_5038535158" evidence="1">
    <location>
        <begin position="21"/>
        <end position="174"/>
    </location>
</feature>
<dbReference type="PANTHER" id="PTHR36302">
    <property type="entry name" value="BLR7088 PROTEIN"/>
    <property type="match status" value="1"/>
</dbReference>
<dbReference type="SUPFAM" id="SSF110087">
    <property type="entry name" value="DR1885-like metal-binding protein"/>
    <property type="match status" value="1"/>
</dbReference>